<reference evidence="2 3" key="1">
    <citation type="journal article" date="2014" name="Nat. Commun.">
        <title>Klebsormidium flaccidum genome reveals primary factors for plant terrestrial adaptation.</title>
        <authorList>
            <person name="Hori K."/>
            <person name="Maruyama F."/>
            <person name="Fujisawa T."/>
            <person name="Togashi T."/>
            <person name="Yamamoto N."/>
            <person name="Seo M."/>
            <person name="Sato S."/>
            <person name="Yamada T."/>
            <person name="Mori H."/>
            <person name="Tajima N."/>
            <person name="Moriyama T."/>
            <person name="Ikeuchi M."/>
            <person name="Watanabe M."/>
            <person name="Wada H."/>
            <person name="Kobayashi K."/>
            <person name="Saito M."/>
            <person name="Masuda T."/>
            <person name="Sasaki-Sekimoto Y."/>
            <person name="Mashiguchi K."/>
            <person name="Awai K."/>
            <person name="Shimojima M."/>
            <person name="Masuda S."/>
            <person name="Iwai M."/>
            <person name="Nobusawa T."/>
            <person name="Narise T."/>
            <person name="Kondo S."/>
            <person name="Saito H."/>
            <person name="Sato R."/>
            <person name="Murakawa M."/>
            <person name="Ihara Y."/>
            <person name="Oshima-Yamada Y."/>
            <person name="Ohtaka K."/>
            <person name="Satoh M."/>
            <person name="Sonobe K."/>
            <person name="Ishii M."/>
            <person name="Ohtani R."/>
            <person name="Kanamori-Sato M."/>
            <person name="Honoki R."/>
            <person name="Miyazaki D."/>
            <person name="Mochizuki H."/>
            <person name="Umetsu J."/>
            <person name="Higashi K."/>
            <person name="Shibata D."/>
            <person name="Kamiya Y."/>
            <person name="Sato N."/>
            <person name="Nakamura Y."/>
            <person name="Tabata S."/>
            <person name="Ida S."/>
            <person name="Kurokawa K."/>
            <person name="Ohta H."/>
        </authorList>
    </citation>
    <scope>NUCLEOTIDE SEQUENCE [LARGE SCALE GENOMIC DNA]</scope>
    <source>
        <strain evidence="2 3">NIES-2285</strain>
    </source>
</reference>
<dbReference type="Proteomes" id="UP000054558">
    <property type="component" value="Unassembled WGS sequence"/>
</dbReference>
<proteinExistence type="predicted"/>
<keyword evidence="1" id="KW-0812">Transmembrane</keyword>
<keyword evidence="3" id="KW-1185">Reference proteome</keyword>
<evidence type="ECO:0000313" key="2">
    <source>
        <dbReference type="EMBL" id="GAQ79396.1"/>
    </source>
</evidence>
<accession>A0A1Y1HS52</accession>
<feature type="transmembrane region" description="Helical" evidence="1">
    <location>
        <begin position="68"/>
        <end position="91"/>
    </location>
</feature>
<organism evidence="2 3">
    <name type="scientific">Klebsormidium nitens</name>
    <name type="common">Green alga</name>
    <name type="synonym">Ulothrix nitens</name>
    <dbReference type="NCBI Taxonomy" id="105231"/>
    <lineage>
        <taxon>Eukaryota</taxon>
        <taxon>Viridiplantae</taxon>
        <taxon>Streptophyta</taxon>
        <taxon>Klebsormidiophyceae</taxon>
        <taxon>Klebsormidiales</taxon>
        <taxon>Klebsormidiaceae</taxon>
        <taxon>Klebsormidium</taxon>
    </lineage>
</organism>
<evidence type="ECO:0000256" key="1">
    <source>
        <dbReference type="SAM" id="Phobius"/>
    </source>
</evidence>
<feature type="transmembrane region" description="Helical" evidence="1">
    <location>
        <begin position="111"/>
        <end position="132"/>
    </location>
</feature>
<gene>
    <name evidence="2" type="ORF">KFL_000290460</name>
</gene>
<keyword evidence="1" id="KW-1133">Transmembrane helix</keyword>
<protein>
    <submittedName>
        <fullName evidence="2">Uncharacterized protein</fullName>
    </submittedName>
</protein>
<sequence length="242" mass="26560">MEWKVWLVPTRILTTGRSITQFIYVQEITGGVSYNAALQWSQIFFSQKVFRLQANVDSGTASPVVAPLYMLLWSLFLFLIGASQLLLNIIVCSARGGSRYREPVSPPAGPFFVAVSGSGISAGCVLTLVGVFSMIRATSYLLASPSRFFQSPFYPKVMVLLFLVQIALQNVGQAGYATSPGAGTTYGACMVGLMFAVAFMPAYLDWLIREQFEDYENSSQTENELLDSVIAKPEHAKDKHVP</sequence>
<feature type="transmembrane region" description="Helical" evidence="1">
    <location>
        <begin position="184"/>
        <end position="204"/>
    </location>
</feature>
<dbReference type="EMBL" id="DF236978">
    <property type="protein sequence ID" value="GAQ79396.1"/>
    <property type="molecule type" value="Genomic_DNA"/>
</dbReference>
<dbReference type="AlphaFoldDB" id="A0A1Y1HS52"/>
<keyword evidence="1" id="KW-0472">Membrane</keyword>
<name>A0A1Y1HS52_KLENI</name>
<feature type="transmembrane region" description="Helical" evidence="1">
    <location>
        <begin position="153"/>
        <end position="172"/>
    </location>
</feature>
<evidence type="ECO:0000313" key="3">
    <source>
        <dbReference type="Proteomes" id="UP000054558"/>
    </source>
</evidence>